<evidence type="ECO:0000256" key="1">
    <source>
        <dbReference type="SAM" id="MobiDB-lite"/>
    </source>
</evidence>
<feature type="compositionally biased region" description="Basic and acidic residues" evidence="1">
    <location>
        <begin position="37"/>
        <end position="47"/>
    </location>
</feature>
<dbReference type="PANTHER" id="PTHR33130:SF43">
    <property type="entry name" value="OS01G0688600 PROTEIN"/>
    <property type="match status" value="1"/>
</dbReference>
<feature type="compositionally biased region" description="Basic and acidic residues" evidence="1">
    <location>
        <begin position="80"/>
        <end position="89"/>
    </location>
</feature>
<accession>A0A8B8J7L0</accession>
<sequence length="156" mass="17955">MVLPCKDSENPREIIRPNPFSNPYHSPSPARTTNLRPSDHTTCRPDDEKEENEEQEDGRKPADPRTMTFTGRILRPRALGAEEDKDDKKRTRAKLHVKLSKEEIEDDLIAMTGSKPPRRPKRKHKMSVQNRLNSIFPGFGLPETISADRYKVSEPR</sequence>
<dbReference type="OrthoDB" id="769821at2759"/>
<dbReference type="Proteomes" id="UP000228380">
    <property type="component" value="Chromosome 4"/>
</dbReference>
<name>A0A8B8J7L0_PHODC</name>
<dbReference type="KEGG" id="pda:113463073"/>
<reference evidence="3" key="2">
    <citation type="submission" date="2025-08" db="UniProtKB">
        <authorList>
            <consortium name="RefSeq"/>
        </authorList>
    </citation>
    <scope>IDENTIFICATION</scope>
    <source>
        <tissue evidence="3">Young leaves</tissue>
    </source>
</reference>
<feature type="compositionally biased region" description="Polar residues" evidence="1">
    <location>
        <begin position="19"/>
        <end position="36"/>
    </location>
</feature>
<protein>
    <submittedName>
        <fullName evidence="3">Uncharacterized protein LOC113463073</fullName>
    </submittedName>
</protein>
<evidence type="ECO:0000313" key="3">
    <source>
        <dbReference type="RefSeq" id="XP_026662610.1"/>
    </source>
</evidence>
<dbReference type="RefSeq" id="XP_026662610.1">
    <property type="nucleotide sequence ID" value="XM_026806809.2"/>
</dbReference>
<dbReference type="GeneID" id="113463073"/>
<gene>
    <name evidence="3" type="primary">LOC113463073</name>
</gene>
<dbReference type="InterPro" id="IPR012438">
    <property type="entry name" value="DUF1639"/>
</dbReference>
<dbReference type="AlphaFoldDB" id="A0A8B8J7L0"/>
<organism evidence="2 3">
    <name type="scientific">Phoenix dactylifera</name>
    <name type="common">Date palm</name>
    <dbReference type="NCBI Taxonomy" id="42345"/>
    <lineage>
        <taxon>Eukaryota</taxon>
        <taxon>Viridiplantae</taxon>
        <taxon>Streptophyta</taxon>
        <taxon>Embryophyta</taxon>
        <taxon>Tracheophyta</taxon>
        <taxon>Spermatophyta</taxon>
        <taxon>Magnoliopsida</taxon>
        <taxon>Liliopsida</taxon>
        <taxon>Arecaceae</taxon>
        <taxon>Coryphoideae</taxon>
        <taxon>Phoeniceae</taxon>
        <taxon>Phoenix</taxon>
    </lineage>
</organism>
<evidence type="ECO:0000313" key="2">
    <source>
        <dbReference type="Proteomes" id="UP000228380"/>
    </source>
</evidence>
<reference evidence="2" key="1">
    <citation type="journal article" date="2019" name="Nat. Commun.">
        <title>Genome-wide association mapping of date palm fruit traits.</title>
        <authorList>
            <person name="Hazzouri K.M."/>
            <person name="Gros-Balthazard M."/>
            <person name="Flowers J.M."/>
            <person name="Copetti D."/>
            <person name="Lemansour A."/>
            <person name="Lebrun M."/>
            <person name="Masmoudi K."/>
            <person name="Ferrand S."/>
            <person name="Dhar M.I."/>
            <person name="Fresquez Z.A."/>
            <person name="Rosas U."/>
            <person name="Zhang J."/>
            <person name="Talag J."/>
            <person name="Lee S."/>
            <person name="Kudrna D."/>
            <person name="Powell R.F."/>
            <person name="Leitch I.J."/>
            <person name="Krueger R.R."/>
            <person name="Wing R.A."/>
            <person name="Amiri K.M.A."/>
            <person name="Purugganan M.D."/>
        </authorList>
    </citation>
    <scope>NUCLEOTIDE SEQUENCE [LARGE SCALE GENOMIC DNA]</scope>
    <source>
        <strain evidence="2">cv. Khalas</strain>
    </source>
</reference>
<feature type="compositionally biased region" description="Basic and acidic residues" evidence="1">
    <location>
        <begin position="1"/>
        <end position="15"/>
    </location>
</feature>
<dbReference type="Pfam" id="PF07797">
    <property type="entry name" value="DUF1639"/>
    <property type="match status" value="1"/>
</dbReference>
<dbReference type="PANTHER" id="PTHR33130">
    <property type="entry name" value="PUTATIVE (DUF1639)-RELATED"/>
    <property type="match status" value="1"/>
</dbReference>
<feature type="region of interest" description="Disordered" evidence="1">
    <location>
        <begin position="1"/>
        <end position="92"/>
    </location>
</feature>
<proteinExistence type="predicted"/>
<keyword evidence="2" id="KW-1185">Reference proteome</keyword>